<dbReference type="GO" id="GO:0032259">
    <property type="term" value="P:methylation"/>
    <property type="evidence" value="ECO:0007669"/>
    <property type="project" value="UniProtKB-KW"/>
</dbReference>
<evidence type="ECO:0000313" key="3">
    <source>
        <dbReference type="EMBL" id="TKJ39987.1"/>
    </source>
</evidence>
<dbReference type="SUPFAM" id="SSF53335">
    <property type="entry name" value="S-adenosyl-L-methionine-dependent methyltransferases"/>
    <property type="match status" value="1"/>
</dbReference>
<dbReference type="Gene3D" id="3.40.50.150">
    <property type="entry name" value="Vaccinia Virus protein VP39"/>
    <property type="match status" value="1"/>
</dbReference>
<dbReference type="EMBL" id="NJBN01000006">
    <property type="protein sequence ID" value="TKJ39987.1"/>
    <property type="molecule type" value="Genomic_DNA"/>
</dbReference>
<dbReference type="InterPro" id="IPR029063">
    <property type="entry name" value="SAM-dependent_MTases_sf"/>
</dbReference>
<accession>A0A532UZ09</accession>
<dbReference type="Pfam" id="PF13649">
    <property type="entry name" value="Methyltransf_25"/>
    <property type="match status" value="1"/>
</dbReference>
<feature type="domain" description="Methyltransferase" evidence="2">
    <location>
        <begin position="46"/>
        <end position="139"/>
    </location>
</feature>
<organism evidence="3 4">
    <name type="scientific">candidate division LCP-89 bacterium B3_LCP</name>
    <dbReference type="NCBI Taxonomy" id="2012998"/>
    <lineage>
        <taxon>Bacteria</taxon>
        <taxon>Pseudomonadati</taxon>
        <taxon>Bacteria division LCP-89</taxon>
    </lineage>
</organism>
<comment type="caution">
    <text evidence="3">The sequence shown here is derived from an EMBL/GenBank/DDBJ whole genome shotgun (WGS) entry which is preliminary data.</text>
</comment>
<dbReference type="AlphaFoldDB" id="A0A532UZ09"/>
<dbReference type="InterPro" id="IPR041698">
    <property type="entry name" value="Methyltransf_25"/>
</dbReference>
<dbReference type="GO" id="GO:0008168">
    <property type="term" value="F:methyltransferase activity"/>
    <property type="evidence" value="ECO:0007669"/>
    <property type="project" value="UniProtKB-KW"/>
</dbReference>
<evidence type="ECO:0000259" key="2">
    <source>
        <dbReference type="Pfam" id="PF13649"/>
    </source>
</evidence>
<reference evidence="3 4" key="1">
    <citation type="submission" date="2017-06" db="EMBL/GenBank/DDBJ databases">
        <title>Novel microbial phyla capable of carbon fixation and sulfur reduction in deep-sea sediments.</title>
        <authorList>
            <person name="Huang J."/>
            <person name="Baker B."/>
            <person name="Wang Y."/>
        </authorList>
    </citation>
    <scope>NUCLEOTIDE SEQUENCE [LARGE SCALE GENOMIC DNA]</scope>
    <source>
        <strain evidence="3">B3_LCP</strain>
    </source>
</reference>
<keyword evidence="1 3" id="KW-0808">Transferase</keyword>
<sequence>MNDYYSEKLSAEQLQRCYEIASPRIHQYLQAEIQHVISRLHPGDTILELGCGYGRILRELVGKARRVVGMDTSSASLKMAQTYLDADDNILFLQMDAAHLAFPDGTFDVTLCLQNGLSAFKVDQLELIRESIRATRLGGKVLLSSYSAKFWDVRLEWFDMQAKEGLLGEIDWGSTGDGVIVCKDGFRATTVLPDDFIALTSQLGLTAQITEVDKSSVFCEVVKS</sequence>
<gene>
    <name evidence="3" type="ORF">CEE37_09635</name>
</gene>
<evidence type="ECO:0000313" key="4">
    <source>
        <dbReference type="Proteomes" id="UP000319619"/>
    </source>
</evidence>
<evidence type="ECO:0000256" key="1">
    <source>
        <dbReference type="ARBA" id="ARBA00022679"/>
    </source>
</evidence>
<proteinExistence type="predicted"/>
<protein>
    <submittedName>
        <fullName evidence="3">SAM-dependent methyltransferase</fullName>
    </submittedName>
</protein>
<dbReference type="PANTHER" id="PTHR43861">
    <property type="entry name" value="TRANS-ACONITATE 2-METHYLTRANSFERASE-RELATED"/>
    <property type="match status" value="1"/>
</dbReference>
<dbReference type="Proteomes" id="UP000319619">
    <property type="component" value="Unassembled WGS sequence"/>
</dbReference>
<keyword evidence="3" id="KW-0489">Methyltransferase</keyword>
<name>A0A532UZ09_UNCL8</name>
<dbReference type="CDD" id="cd02440">
    <property type="entry name" value="AdoMet_MTases"/>
    <property type="match status" value="1"/>
</dbReference>